<proteinExistence type="predicted"/>
<dbReference type="PANTHER" id="PTHR13802:SF52">
    <property type="entry name" value="MUCIN-4"/>
    <property type="match status" value="1"/>
</dbReference>
<comment type="caution">
    <text evidence="2">The sequence shown here is derived from an EMBL/GenBank/DDBJ whole genome shotgun (WGS) entry which is preliminary data.</text>
</comment>
<evidence type="ECO:0000313" key="3">
    <source>
        <dbReference type="Proteomes" id="UP001497497"/>
    </source>
</evidence>
<name>A0AAV2IPE7_LYMST</name>
<accession>A0AAV2IPE7</accession>
<protein>
    <recommendedName>
        <fullName evidence="1">VWFD domain-containing protein</fullName>
    </recommendedName>
</protein>
<dbReference type="InterPro" id="IPR001846">
    <property type="entry name" value="VWF_type-D"/>
</dbReference>
<keyword evidence="3" id="KW-1185">Reference proteome</keyword>
<dbReference type="PROSITE" id="PS51233">
    <property type="entry name" value="VWFD"/>
    <property type="match status" value="1"/>
</dbReference>
<evidence type="ECO:0000313" key="2">
    <source>
        <dbReference type="EMBL" id="CAL1547141.1"/>
    </source>
</evidence>
<dbReference type="EMBL" id="CAXITT010000907">
    <property type="protein sequence ID" value="CAL1547141.1"/>
    <property type="molecule type" value="Genomic_DNA"/>
</dbReference>
<feature type="domain" description="VWFD" evidence="1">
    <location>
        <begin position="35"/>
        <end position="100"/>
    </location>
</feature>
<feature type="non-terminal residue" evidence="2">
    <location>
        <position position="1"/>
    </location>
</feature>
<evidence type="ECO:0000259" key="1">
    <source>
        <dbReference type="PROSITE" id="PS51233"/>
    </source>
</evidence>
<reference evidence="2 3" key="1">
    <citation type="submission" date="2024-04" db="EMBL/GenBank/DDBJ databases">
        <authorList>
            <consortium name="Genoscope - CEA"/>
            <person name="William W."/>
        </authorList>
    </citation>
    <scope>NUCLEOTIDE SEQUENCE [LARGE SCALE GENOMIC DNA]</scope>
</reference>
<dbReference type="Proteomes" id="UP001497497">
    <property type="component" value="Unassembled WGS sequence"/>
</dbReference>
<gene>
    <name evidence="2" type="ORF">GSLYS_00020466001</name>
</gene>
<dbReference type="AlphaFoldDB" id="A0AAV2IPE7"/>
<sequence>PHKWCCQDSSSPSRYCHLFNEVRPDYGCSQDAEFVSGVALGDPHILTIDGHGYTFNGLGEFILLAIPQQDFMFQGRTSQALNSQGTKTAATVFIAFAAKE</sequence>
<dbReference type="InterPro" id="IPR051495">
    <property type="entry name" value="Epithelial_Barrier/Signaling"/>
</dbReference>
<feature type="non-terminal residue" evidence="2">
    <location>
        <position position="100"/>
    </location>
</feature>
<dbReference type="PANTHER" id="PTHR13802">
    <property type="entry name" value="MUCIN 4-RELATED"/>
    <property type="match status" value="1"/>
</dbReference>
<organism evidence="2 3">
    <name type="scientific">Lymnaea stagnalis</name>
    <name type="common">Great pond snail</name>
    <name type="synonym">Helix stagnalis</name>
    <dbReference type="NCBI Taxonomy" id="6523"/>
    <lineage>
        <taxon>Eukaryota</taxon>
        <taxon>Metazoa</taxon>
        <taxon>Spiralia</taxon>
        <taxon>Lophotrochozoa</taxon>
        <taxon>Mollusca</taxon>
        <taxon>Gastropoda</taxon>
        <taxon>Heterobranchia</taxon>
        <taxon>Euthyneura</taxon>
        <taxon>Panpulmonata</taxon>
        <taxon>Hygrophila</taxon>
        <taxon>Lymnaeoidea</taxon>
        <taxon>Lymnaeidae</taxon>
        <taxon>Lymnaea</taxon>
    </lineage>
</organism>